<dbReference type="Proteomes" id="UP001062846">
    <property type="component" value="Chromosome 5"/>
</dbReference>
<protein>
    <submittedName>
        <fullName evidence="1">Uncharacterized protein</fullName>
    </submittedName>
</protein>
<reference evidence="1" key="1">
    <citation type="submission" date="2022-02" db="EMBL/GenBank/DDBJ databases">
        <title>Plant Genome Project.</title>
        <authorList>
            <person name="Zhang R.-G."/>
        </authorList>
    </citation>
    <scope>NUCLEOTIDE SEQUENCE</scope>
    <source>
        <strain evidence="1">AT1</strain>
    </source>
</reference>
<evidence type="ECO:0000313" key="1">
    <source>
        <dbReference type="EMBL" id="KAI8553309.1"/>
    </source>
</evidence>
<name>A0ACC0NK85_RHOML</name>
<proteinExistence type="predicted"/>
<accession>A0ACC0NK85</accession>
<evidence type="ECO:0000313" key="2">
    <source>
        <dbReference type="Proteomes" id="UP001062846"/>
    </source>
</evidence>
<gene>
    <name evidence="1" type="ORF">RHMOL_Rhmol05G0004800</name>
</gene>
<keyword evidence="2" id="KW-1185">Reference proteome</keyword>
<organism evidence="1 2">
    <name type="scientific">Rhododendron molle</name>
    <name type="common">Chinese azalea</name>
    <name type="synonym">Azalea mollis</name>
    <dbReference type="NCBI Taxonomy" id="49168"/>
    <lineage>
        <taxon>Eukaryota</taxon>
        <taxon>Viridiplantae</taxon>
        <taxon>Streptophyta</taxon>
        <taxon>Embryophyta</taxon>
        <taxon>Tracheophyta</taxon>
        <taxon>Spermatophyta</taxon>
        <taxon>Magnoliopsida</taxon>
        <taxon>eudicotyledons</taxon>
        <taxon>Gunneridae</taxon>
        <taxon>Pentapetalae</taxon>
        <taxon>asterids</taxon>
        <taxon>Ericales</taxon>
        <taxon>Ericaceae</taxon>
        <taxon>Ericoideae</taxon>
        <taxon>Rhodoreae</taxon>
        <taxon>Rhododendron</taxon>
    </lineage>
</organism>
<comment type="caution">
    <text evidence="1">The sequence shown here is derived from an EMBL/GenBank/DDBJ whole genome shotgun (WGS) entry which is preliminary data.</text>
</comment>
<sequence length="69" mass="7832">MDLHCIDVLLNMGSLPILGYELDSKGSRKLYLDREKESKFVSVTCFRCPDQKSNKALKTLLITIRDEAA</sequence>
<dbReference type="EMBL" id="CM046392">
    <property type="protein sequence ID" value="KAI8553309.1"/>
    <property type="molecule type" value="Genomic_DNA"/>
</dbReference>